<dbReference type="Pfam" id="PF16510">
    <property type="entry name" value="P22_portal"/>
    <property type="match status" value="1"/>
</dbReference>
<protein>
    <recommendedName>
        <fullName evidence="3">Portal protein</fullName>
    </recommendedName>
</protein>
<evidence type="ECO:0000313" key="1">
    <source>
        <dbReference type="EMBL" id="GKX27853.1"/>
    </source>
</evidence>
<name>A0A9W5YAR4_9FIRM</name>
<keyword evidence="2" id="KW-1185">Reference proteome</keyword>
<gene>
    <name evidence="1" type="ORF">SH1V18_03330</name>
</gene>
<accession>A0A9W5YAR4</accession>
<dbReference type="InterPro" id="IPR032427">
    <property type="entry name" value="P22_portal"/>
</dbReference>
<organism evidence="1 2">
    <name type="scientific">Vallitalea longa</name>
    <dbReference type="NCBI Taxonomy" id="2936439"/>
    <lineage>
        <taxon>Bacteria</taxon>
        <taxon>Bacillati</taxon>
        <taxon>Bacillota</taxon>
        <taxon>Clostridia</taxon>
        <taxon>Lachnospirales</taxon>
        <taxon>Vallitaleaceae</taxon>
        <taxon>Vallitalea</taxon>
    </lineage>
</organism>
<sequence>MTKAWKRYQEGLNFMRTDGLIDRVQQNERFIAGDQWYGIKSRDLPKPVLNIIKRIVNFKVSSVMSEEVKMNFSVQGYSAGVDSENAEKYEEAADLFTRYSDATWENIKQTPLSEQILKDAATSGAGIIHYFWDNTIKTGNDVKAIGELVGEIIDCVNYFPSNPNDNRIQSQPSIIISYRELVSKLKEEASNNEVSKELIDLIQGDKDTNDEAFEKAKDELGDKTTVLLEYSKRDGEVFYSKSTQNVEIVPETSTGLSLYPLVLMNWETRKRSCYGVAEVTELIPNQTFINKTLAMWMLSAQRTAFPKAIYDKTRIKSISNAIGHAIGVHGDISNVFKYAETGSTNYDVFKLIEFVMDSTKEVSGANENAMGEAKADNQGALMLQQQASAVPIESIKRRYFQALEDIGLIWADFWKAKYNTERLINVSDEDGNQETLWFLGEDYKDVKLNLKLDIGPSTHWSEAVTVNMIGNWLQTGMIDLTEALEMLPNNVIPNKQRLIEKRKQADIEKQVLYKCMTEFVDSLPPEEKEEIEKLKPDEMEQKILSMMSN</sequence>
<dbReference type="AlphaFoldDB" id="A0A9W5YAR4"/>
<comment type="caution">
    <text evidence="1">The sequence shown here is derived from an EMBL/GenBank/DDBJ whole genome shotgun (WGS) entry which is preliminary data.</text>
</comment>
<evidence type="ECO:0008006" key="3">
    <source>
        <dbReference type="Google" id="ProtNLM"/>
    </source>
</evidence>
<dbReference type="Proteomes" id="UP001144256">
    <property type="component" value="Unassembled WGS sequence"/>
</dbReference>
<dbReference type="RefSeq" id="WP_281811572.1">
    <property type="nucleotide sequence ID" value="NZ_BRLB01000001.1"/>
</dbReference>
<proteinExistence type="predicted"/>
<reference evidence="1" key="1">
    <citation type="submission" date="2022-06" db="EMBL/GenBank/DDBJ databases">
        <title>Vallitalea longa sp. nov., an anaerobic bacterium isolated from marine sediment.</title>
        <authorList>
            <person name="Hirano S."/>
            <person name="Terahara T."/>
            <person name="Mori K."/>
            <person name="Hamada M."/>
            <person name="Matsumoto R."/>
            <person name="Kobayashi T."/>
        </authorList>
    </citation>
    <scope>NUCLEOTIDE SEQUENCE</scope>
    <source>
        <strain evidence="1">SH18-1</strain>
    </source>
</reference>
<dbReference type="EMBL" id="BRLB01000001">
    <property type="protein sequence ID" value="GKX27853.1"/>
    <property type="molecule type" value="Genomic_DNA"/>
</dbReference>
<evidence type="ECO:0000313" key="2">
    <source>
        <dbReference type="Proteomes" id="UP001144256"/>
    </source>
</evidence>